<dbReference type="EMBL" id="JAGTPX010000036">
    <property type="protein sequence ID" value="MBR8672289.1"/>
    <property type="molecule type" value="Genomic_DNA"/>
</dbReference>
<dbReference type="Gene3D" id="3.40.50.1240">
    <property type="entry name" value="Phosphoglycerate mutase-like"/>
    <property type="match status" value="1"/>
</dbReference>
<dbReference type="InterPro" id="IPR013078">
    <property type="entry name" value="His_Pase_superF_clade-1"/>
</dbReference>
<accession>A0A941GKU1</accession>
<dbReference type="InterPro" id="IPR029033">
    <property type="entry name" value="His_PPase_superfam"/>
</dbReference>
<dbReference type="SUPFAM" id="SSF53254">
    <property type="entry name" value="Phosphoglycerate mutase-like"/>
    <property type="match status" value="1"/>
</dbReference>
<sequence>MFLRYPGKRVLIVSHGAFIGLTLKQILSTVFPDTYIDNTSLTILNHFDGNGECTLYNCTKHII</sequence>
<dbReference type="Pfam" id="PF00300">
    <property type="entry name" value="His_Phos_1"/>
    <property type="match status" value="1"/>
</dbReference>
<name>A0A941GKU1_NIACI</name>
<dbReference type="RefSeq" id="WP_212121576.1">
    <property type="nucleotide sequence ID" value="NZ_JAGTPX020000034.1"/>
</dbReference>
<organism evidence="1">
    <name type="scientific">Niallia circulans</name>
    <name type="common">Bacillus circulans</name>
    <dbReference type="NCBI Taxonomy" id="1397"/>
    <lineage>
        <taxon>Bacteria</taxon>
        <taxon>Bacillati</taxon>
        <taxon>Bacillota</taxon>
        <taxon>Bacilli</taxon>
        <taxon>Bacillales</taxon>
        <taxon>Bacillaceae</taxon>
        <taxon>Niallia</taxon>
    </lineage>
</organism>
<dbReference type="AlphaFoldDB" id="A0A941GKU1"/>
<evidence type="ECO:0000313" key="1">
    <source>
        <dbReference type="EMBL" id="MBR8672289.1"/>
    </source>
</evidence>
<comment type="caution">
    <text evidence="1">The sequence shown here is derived from an EMBL/GenBank/DDBJ whole genome shotgun (WGS) entry which is preliminary data.</text>
</comment>
<reference evidence="1" key="1">
    <citation type="submission" date="2021-04" db="EMBL/GenBank/DDBJ databases">
        <title>Genomic analysis of electroactive and textile dye degrading Bacillus circulans strain: DC10 isolated from constructed wetland-microbial fuel cells treating textile dye wastewaters.</title>
        <authorList>
            <person name="Patel D.U."/>
            <person name="Desai C.R."/>
        </authorList>
    </citation>
    <scope>NUCLEOTIDE SEQUENCE</scope>
    <source>
        <strain evidence="1">DC10</strain>
    </source>
</reference>
<protein>
    <submittedName>
        <fullName evidence="1">Histidine phosphatase family protein</fullName>
    </submittedName>
</protein>
<proteinExistence type="predicted"/>
<gene>
    <name evidence="1" type="ORF">KD144_22370</name>
</gene>